<organism evidence="2 3">
    <name type="scientific">Candidatus Erwinia haradaeae</name>
    <dbReference type="NCBI Taxonomy" id="1922217"/>
    <lineage>
        <taxon>Bacteria</taxon>
        <taxon>Pseudomonadati</taxon>
        <taxon>Pseudomonadota</taxon>
        <taxon>Gammaproteobacteria</taxon>
        <taxon>Enterobacterales</taxon>
        <taxon>Erwiniaceae</taxon>
        <taxon>Erwinia</taxon>
    </lineage>
</organism>
<proteinExistence type="predicted"/>
<name>A0A451D8X0_9GAMM</name>
<dbReference type="GO" id="GO:0016020">
    <property type="term" value="C:membrane"/>
    <property type="evidence" value="ECO:0007669"/>
    <property type="project" value="InterPro"/>
</dbReference>
<dbReference type="Proteomes" id="UP000294441">
    <property type="component" value="Chromosome 1"/>
</dbReference>
<gene>
    <name evidence="2" type="primary">yggT</name>
    <name evidence="2" type="ORF">ERCICURV3402_642</name>
</gene>
<dbReference type="EMBL" id="LR217713">
    <property type="protein sequence ID" value="VFP82272.1"/>
    <property type="molecule type" value="Genomic_DNA"/>
</dbReference>
<keyword evidence="1" id="KW-0812">Transmembrane</keyword>
<dbReference type="AlphaFoldDB" id="A0A451D8X0"/>
<keyword evidence="1" id="KW-1133">Transmembrane helix</keyword>
<dbReference type="OrthoDB" id="9806665at2"/>
<reference evidence="2 3" key="1">
    <citation type="submission" date="2019-02" db="EMBL/GenBank/DDBJ databases">
        <authorList>
            <person name="Manzano-Marin A."/>
            <person name="Manzano-Marin A."/>
        </authorList>
    </citation>
    <scope>NUCLEOTIDE SEQUENCE [LARGE SCALE GENOMIC DNA]</scope>
    <source>
        <strain evidence="2 3">ErCicurvipes</strain>
    </source>
</reference>
<dbReference type="GeneID" id="66304915"/>
<evidence type="ECO:0000313" key="2">
    <source>
        <dbReference type="EMBL" id="VFP82272.1"/>
    </source>
</evidence>
<dbReference type="Pfam" id="PF02325">
    <property type="entry name" value="CCB3_YggT"/>
    <property type="match status" value="2"/>
</dbReference>
<feature type="transmembrane region" description="Helical" evidence="1">
    <location>
        <begin position="90"/>
        <end position="111"/>
    </location>
</feature>
<sequence length="179" mass="20990">MLALIFLLTTVITLYIKILLLYIWMQWTGCDFYNPFLQRAIKITYPIVRPFKRILSVFRPIDIATLAIAYILSVLLVPITLRLLRFEPVFFYFGLVLLIKSVGSLVFWIVMSRAIISWVHREANSLDYVLLQLTEPMMVKIRRFIPLIGGIDCSPMLIILILYLLYFIGLEYVPGWTFF</sequence>
<dbReference type="RefSeq" id="WP_157992856.1">
    <property type="nucleotide sequence ID" value="NZ_LR217713.1"/>
</dbReference>
<dbReference type="InterPro" id="IPR003425">
    <property type="entry name" value="CCB3/YggT"/>
</dbReference>
<evidence type="ECO:0000313" key="3">
    <source>
        <dbReference type="Proteomes" id="UP000294441"/>
    </source>
</evidence>
<feature type="transmembrane region" description="Helical" evidence="1">
    <location>
        <begin position="144"/>
        <end position="169"/>
    </location>
</feature>
<accession>A0A451D8X0</accession>
<keyword evidence="1" id="KW-0472">Membrane</keyword>
<evidence type="ECO:0000256" key="1">
    <source>
        <dbReference type="SAM" id="Phobius"/>
    </source>
</evidence>
<feature type="transmembrane region" description="Helical" evidence="1">
    <location>
        <begin position="63"/>
        <end position="84"/>
    </location>
</feature>
<feature type="transmembrane region" description="Helical" evidence="1">
    <location>
        <begin position="6"/>
        <end position="25"/>
    </location>
</feature>
<protein>
    <submittedName>
        <fullName evidence="2">Uncharacterized protein YggT</fullName>
    </submittedName>
</protein>